<dbReference type="PANTHER" id="PTHR11712:SF336">
    <property type="entry name" value="3-OXOACYL-[ACYL-CARRIER-PROTEIN] SYNTHASE, MITOCHONDRIAL"/>
    <property type="match status" value="1"/>
</dbReference>
<dbReference type="Pfam" id="PF13723">
    <property type="entry name" value="Ketoacyl-synt_2"/>
    <property type="match status" value="1"/>
</dbReference>
<keyword evidence="2" id="KW-1185">Reference proteome</keyword>
<accession>A0ABV2BUB7</accession>
<gene>
    <name evidence="1" type="ORF">ABVT43_09620</name>
</gene>
<dbReference type="PANTHER" id="PTHR11712">
    <property type="entry name" value="POLYKETIDE SYNTHASE-RELATED"/>
    <property type="match status" value="1"/>
</dbReference>
<dbReference type="InterPro" id="IPR000794">
    <property type="entry name" value="Beta-ketoacyl_synthase"/>
</dbReference>
<comment type="caution">
    <text evidence="1">The sequence shown here is derived from an EMBL/GenBank/DDBJ whole genome shotgun (WGS) entry which is preliminary data.</text>
</comment>
<dbReference type="SUPFAM" id="SSF53901">
    <property type="entry name" value="Thiolase-like"/>
    <property type="match status" value="1"/>
</dbReference>
<organism evidence="1 2">
    <name type="scientific">Aliikangiella maris</name>
    <dbReference type="NCBI Taxonomy" id="3162458"/>
    <lineage>
        <taxon>Bacteria</taxon>
        <taxon>Pseudomonadati</taxon>
        <taxon>Pseudomonadota</taxon>
        <taxon>Gammaproteobacteria</taxon>
        <taxon>Oceanospirillales</taxon>
        <taxon>Pleioneaceae</taxon>
        <taxon>Aliikangiella</taxon>
    </lineage>
</organism>
<sequence>MSMYIYDWSVVSPLAVGKEKFIEKINQLFVHNDLQFDEAFRFEAFNRKDYLGKKGVRNMDELGAYATTASKLIVDSHLQAFANKNEVGVILGTATGSIKSQVDFIRDIHEQEMIEWINPIQFPQTVMNCAAGQVSIWHQFTGVNTTISGGYQSTVSAFEYAANCFKNTRVKQLLVGGVEEYSDYSQALLPKEIAHQQVLGEGCALFWVGNQSQSATDTQLLLSKRYAYFNRLESNEIVDKLAKEIHRILDNHRIESQLISHICFNQFTTRESQIVTQLNQALTNGNAKQVCSNDYLADCLSATSGLQLALLLADNSYTKQENSIAISVTFDPRGRVGLIILKTGEQQ</sequence>
<protein>
    <submittedName>
        <fullName evidence="1">Beta-ketoacyl synthase chain length factor</fullName>
    </submittedName>
</protein>
<dbReference type="Proteomes" id="UP001548189">
    <property type="component" value="Unassembled WGS sequence"/>
</dbReference>
<evidence type="ECO:0000313" key="2">
    <source>
        <dbReference type="Proteomes" id="UP001548189"/>
    </source>
</evidence>
<evidence type="ECO:0000313" key="1">
    <source>
        <dbReference type="EMBL" id="MET1255383.1"/>
    </source>
</evidence>
<proteinExistence type="predicted"/>
<reference evidence="1 2" key="1">
    <citation type="submission" date="2024-06" db="EMBL/GenBank/DDBJ databases">
        <authorList>
            <person name="Li F."/>
        </authorList>
    </citation>
    <scope>NUCLEOTIDE SEQUENCE [LARGE SCALE GENOMIC DNA]</scope>
    <source>
        <strain evidence="1 2">GXAS 311</strain>
    </source>
</reference>
<dbReference type="Gene3D" id="3.40.47.10">
    <property type="match status" value="1"/>
</dbReference>
<name>A0ABV2BUB7_9GAMM</name>
<dbReference type="InterPro" id="IPR014030">
    <property type="entry name" value="Ketoacyl_synth_N"/>
</dbReference>
<dbReference type="InterPro" id="IPR016039">
    <property type="entry name" value="Thiolase-like"/>
</dbReference>
<dbReference type="EMBL" id="JBEVCJ010000009">
    <property type="protein sequence ID" value="MET1255383.1"/>
    <property type="molecule type" value="Genomic_DNA"/>
</dbReference>